<dbReference type="Proteomes" id="UP000095286">
    <property type="component" value="Unplaced"/>
</dbReference>
<sequence>MDENNLSLLGKLDTLYETLKAGFDQESNLLAEQMPQIVVNEENAEKPDNWDEINQYLENEVELKGSDIPRAADYIQITPYIEALKAKNVLPLIEWVSTNTPEDKRLLRDLHIQNVIKLLQEGSKAEAIAFTQTMGHLYCIKKNEKLHHLMGTIGSYPDKFPYKEFFLNDNWIILKNNFITAFIKHYNPLKEILTAGSKSAPKLIGLKQIMTSRNHIFDSDELPIETMGIENPTHSSFMCPILKVMSTESNPPVRLLCGHVVCKNALDKLEHIARQPMVKCPYCPLQSSVDDTVEIHF</sequence>
<evidence type="ECO:0000313" key="1">
    <source>
        <dbReference type="Proteomes" id="UP000095286"/>
    </source>
</evidence>
<organism evidence="1 2">
    <name type="scientific">Rhabditophanes sp. KR3021</name>
    <dbReference type="NCBI Taxonomy" id="114890"/>
    <lineage>
        <taxon>Eukaryota</taxon>
        <taxon>Metazoa</taxon>
        <taxon>Ecdysozoa</taxon>
        <taxon>Nematoda</taxon>
        <taxon>Chromadorea</taxon>
        <taxon>Rhabditida</taxon>
        <taxon>Tylenchina</taxon>
        <taxon>Panagrolaimomorpha</taxon>
        <taxon>Strongyloidoidea</taxon>
        <taxon>Alloionematidae</taxon>
        <taxon>Rhabditophanes</taxon>
    </lineage>
</organism>
<reference evidence="2" key="1">
    <citation type="submission" date="2016-11" db="UniProtKB">
        <authorList>
            <consortium name="WormBaseParasite"/>
        </authorList>
    </citation>
    <scope>IDENTIFICATION</scope>
    <source>
        <strain evidence="2">KR3021</strain>
    </source>
</reference>
<name>A0AC35UBB0_9BILA</name>
<evidence type="ECO:0000313" key="2">
    <source>
        <dbReference type="WBParaSite" id="RSKR_0000979400.1"/>
    </source>
</evidence>
<dbReference type="WBParaSite" id="RSKR_0000979400.1">
    <property type="protein sequence ID" value="RSKR_0000979400.1"/>
    <property type="gene ID" value="RSKR_0000979400"/>
</dbReference>
<protein>
    <submittedName>
        <fullName evidence="2">CLTH domain-containing protein</fullName>
    </submittedName>
</protein>
<proteinExistence type="predicted"/>
<accession>A0AC35UBB0</accession>